<dbReference type="PANTHER" id="PTHR47967:SF128">
    <property type="entry name" value="ASPARTIC PROTEINASE CDR1-LIKE"/>
    <property type="match status" value="1"/>
</dbReference>
<dbReference type="PROSITE" id="PS51767">
    <property type="entry name" value="PEPTIDASE_A1"/>
    <property type="match status" value="1"/>
</dbReference>
<keyword evidence="2" id="KW-0378">Hydrolase</keyword>
<evidence type="ECO:0000256" key="2">
    <source>
        <dbReference type="ARBA" id="ARBA00022801"/>
    </source>
</evidence>
<dbReference type="Pfam" id="PF14541">
    <property type="entry name" value="TAXi_C"/>
    <property type="match status" value="1"/>
</dbReference>
<evidence type="ECO:0000259" key="3">
    <source>
        <dbReference type="PROSITE" id="PS51767"/>
    </source>
</evidence>
<name>A0A1J7GSA1_LUPAN</name>
<dbReference type="InterPro" id="IPR021109">
    <property type="entry name" value="Peptidase_aspartic_dom_sf"/>
</dbReference>
<keyword evidence="5" id="KW-1185">Reference proteome</keyword>
<dbReference type="SUPFAM" id="SSF50630">
    <property type="entry name" value="Acid proteases"/>
    <property type="match status" value="1"/>
</dbReference>
<reference evidence="4 5" key="1">
    <citation type="journal article" date="2017" name="Plant Biotechnol. J.">
        <title>A comprehensive draft genome sequence for lupin (Lupinus angustifolius), an emerging health food: insights into plant-microbe interactions and legume evolution.</title>
        <authorList>
            <person name="Hane J.K."/>
            <person name="Ming Y."/>
            <person name="Kamphuis L.G."/>
            <person name="Nelson M.N."/>
            <person name="Garg G."/>
            <person name="Atkins C.A."/>
            <person name="Bayer P.E."/>
            <person name="Bravo A."/>
            <person name="Bringans S."/>
            <person name="Cannon S."/>
            <person name="Edwards D."/>
            <person name="Foley R."/>
            <person name="Gao L.L."/>
            <person name="Harrison M.J."/>
            <person name="Huang W."/>
            <person name="Hurgobin B."/>
            <person name="Li S."/>
            <person name="Liu C.W."/>
            <person name="McGrath A."/>
            <person name="Morahan G."/>
            <person name="Murray J."/>
            <person name="Weller J."/>
            <person name="Jian J."/>
            <person name="Singh K.B."/>
        </authorList>
    </citation>
    <scope>NUCLEOTIDE SEQUENCE [LARGE SCALE GENOMIC DNA]</scope>
    <source>
        <strain evidence="5">cv. Tanjil</strain>
        <tissue evidence="4">Whole plant</tissue>
    </source>
</reference>
<dbReference type="GO" id="GO:0005576">
    <property type="term" value="C:extracellular region"/>
    <property type="evidence" value="ECO:0007669"/>
    <property type="project" value="TreeGrafter"/>
</dbReference>
<dbReference type="EMBL" id="CM007370">
    <property type="protein sequence ID" value="OIW03326.1"/>
    <property type="molecule type" value="Genomic_DNA"/>
</dbReference>
<evidence type="ECO:0000313" key="5">
    <source>
        <dbReference type="Proteomes" id="UP000188354"/>
    </source>
</evidence>
<dbReference type="STRING" id="3871.A0A1J7GSA1"/>
<dbReference type="GO" id="GO:0006508">
    <property type="term" value="P:proteolysis"/>
    <property type="evidence" value="ECO:0007669"/>
    <property type="project" value="UniProtKB-KW"/>
</dbReference>
<dbReference type="InterPro" id="IPR032799">
    <property type="entry name" value="TAXi_C"/>
</dbReference>
<dbReference type="InterPro" id="IPR033121">
    <property type="entry name" value="PEPTIDASE_A1"/>
</dbReference>
<sequence length="175" mass="19518">MKFGVDTQTTRTEVVTTPLVIKFPSTYYYLSLESVSINGNLVKPFQNVGNIVIDSGATLTSLKSDLYDQVEAAIIDAIGPEGVVERDQPKPYTLCYRDGSVKNFPLISFNFFDADYGLHFTQSNVFGKVYESICLLIIPTDEHSILGNFQQVSFNIEYDLDQKTVSFAPADCTKE</sequence>
<dbReference type="OMA" id="CKFEDIA"/>
<dbReference type="PANTHER" id="PTHR47967">
    <property type="entry name" value="OS07G0603500 PROTEIN-RELATED"/>
    <property type="match status" value="1"/>
</dbReference>
<organism evidence="4 5">
    <name type="scientific">Lupinus angustifolius</name>
    <name type="common">Narrow-leaved blue lupine</name>
    <dbReference type="NCBI Taxonomy" id="3871"/>
    <lineage>
        <taxon>Eukaryota</taxon>
        <taxon>Viridiplantae</taxon>
        <taxon>Streptophyta</taxon>
        <taxon>Embryophyta</taxon>
        <taxon>Tracheophyta</taxon>
        <taxon>Spermatophyta</taxon>
        <taxon>Magnoliopsida</taxon>
        <taxon>eudicotyledons</taxon>
        <taxon>Gunneridae</taxon>
        <taxon>Pentapetalae</taxon>
        <taxon>rosids</taxon>
        <taxon>fabids</taxon>
        <taxon>Fabales</taxon>
        <taxon>Fabaceae</taxon>
        <taxon>Papilionoideae</taxon>
        <taxon>50 kb inversion clade</taxon>
        <taxon>genistoids sensu lato</taxon>
        <taxon>core genistoids</taxon>
        <taxon>Genisteae</taxon>
        <taxon>Lupinus</taxon>
    </lineage>
</organism>
<protein>
    <recommendedName>
        <fullName evidence="3">Peptidase A1 domain-containing protein</fullName>
    </recommendedName>
</protein>
<gene>
    <name evidence="4" type="ORF">TanjilG_03435</name>
</gene>
<evidence type="ECO:0000313" key="4">
    <source>
        <dbReference type="EMBL" id="OIW03326.1"/>
    </source>
</evidence>
<keyword evidence="1" id="KW-0645">Protease</keyword>
<dbReference type="Proteomes" id="UP000188354">
    <property type="component" value="Chromosome LG10"/>
</dbReference>
<dbReference type="GO" id="GO:0008233">
    <property type="term" value="F:peptidase activity"/>
    <property type="evidence" value="ECO:0007669"/>
    <property type="project" value="UniProtKB-KW"/>
</dbReference>
<feature type="domain" description="Peptidase A1" evidence="3">
    <location>
        <begin position="1"/>
        <end position="168"/>
    </location>
</feature>
<dbReference type="AlphaFoldDB" id="A0A1J7GSA1"/>
<proteinExistence type="predicted"/>
<dbReference type="Gene3D" id="2.40.70.10">
    <property type="entry name" value="Acid Proteases"/>
    <property type="match status" value="1"/>
</dbReference>
<evidence type="ECO:0000256" key="1">
    <source>
        <dbReference type="ARBA" id="ARBA00022670"/>
    </source>
</evidence>
<accession>A0A1J7GSA1</accession>
<dbReference type="InterPro" id="IPR051708">
    <property type="entry name" value="Plant_Aspart_Prot_A1"/>
</dbReference>
<dbReference type="Gramene" id="OIW03326">
    <property type="protein sequence ID" value="OIW03326"/>
    <property type="gene ID" value="TanjilG_03435"/>
</dbReference>